<dbReference type="AlphaFoldDB" id="A0A0F9Q0K2"/>
<gene>
    <name evidence="1" type="ORF">LCGC14_0833170</name>
</gene>
<accession>A0A0F9Q0K2</accession>
<reference evidence="1" key="1">
    <citation type="journal article" date="2015" name="Nature">
        <title>Complex archaea that bridge the gap between prokaryotes and eukaryotes.</title>
        <authorList>
            <person name="Spang A."/>
            <person name="Saw J.H."/>
            <person name="Jorgensen S.L."/>
            <person name="Zaremba-Niedzwiedzka K."/>
            <person name="Martijn J."/>
            <person name="Lind A.E."/>
            <person name="van Eijk R."/>
            <person name="Schleper C."/>
            <person name="Guy L."/>
            <person name="Ettema T.J."/>
        </authorList>
    </citation>
    <scope>NUCLEOTIDE SEQUENCE</scope>
</reference>
<organism evidence="1">
    <name type="scientific">marine sediment metagenome</name>
    <dbReference type="NCBI Taxonomy" id="412755"/>
    <lineage>
        <taxon>unclassified sequences</taxon>
        <taxon>metagenomes</taxon>
        <taxon>ecological metagenomes</taxon>
    </lineage>
</organism>
<proteinExistence type="predicted"/>
<name>A0A0F9Q0K2_9ZZZZ</name>
<sequence length="100" mass="11246">MDYQILTVDEQDDIKVSFLLSQERDAYCHGLNLERYDAMLGSLEDGKWKTRVAKLRDETVERLGEVTSTIEATLPQMPSSQRIQAAKLRLETAAAAGRTS</sequence>
<evidence type="ECO:0000313" key="1">
    <source>
        <dbReference type="EMBL" id="KKN30532.1"/>
    </source>
</evidence>
<protein>
    <submittedName>
        <fullName evidence="1">Uncharacterized protein</fullName>
    </submittedName>
</protein>
<comment type="caution">
    <text evidence="1">The sequence shown here is derived from an EMBL/GenBank/DDBJ whole genome shotgun (WGS) entry which is preliminary data.</text>
</comment>
<dbReference type="EMBL" id="LAZR01002399">
    <property type="protein sequence ID" value="KKN30532.1"/>
    <property type="molecule type" value="Genomic_DNA"/>
</dbReference>